<feature type="region of interest" description="Disordered" evidence="10">
    <location>
        <begin position="611"/>
        <end position="641"/>
    </location>
</feature>
<dbReference type="GO" id="GO:0005634">
    <property type="term" value="C:nucleus"/>
    <property type="evidence" value="ECO:0007669"/>
    <property type="project" value="UniProtKB-SubCell"/>
</dbReference>
<feature type="compositionally biased region" description="Low complexity" evidence="10">
    <location>
        <begin position="76"/>
        <end position="90"/>
    </location>
</feature>
<evidence type="ECO:0000313" key="12">
    <source>
        <dbReference type="Ensembl" id="ENSEASP00005002830.2"/>
    </source>
</evidence>
<dbReference type="PROSITE" id="PS50888">
    <property type="entry name" value="BHLH"/>
    <property type="match status" value="1"/>
</dbReference>
<feature type="region of interest" description="Disordered" evidence="10">
    <location>
        <begin position="1"/>
        <end position="105"/>
    </location>
</feature>
<dbReference type="GO" id="GO:0016055">
    <property type="term" value="P:Wnt signaling pathway"/>
    <property type="evidence" value="ECO:0007669"/>
    <property type="project" value="Ensembl"/>
</dbReference>
<dbReference type="GO" id="GO:0045670">
    <property type="term" value="P:regulation of osteoclast differentiation"/>
    <property type="evidence" value="ECO:0007669"/>
    <property type="project" value="Ensembl"/>
</dbReference>
<feature type="compositionally biased region" description="Low complexity" evidence="10">
    <location>
        <begin position="158"/>
        <end position="169"/>
    </location>
</feature>
<dbReference type="GO" id="GO:0030316">
    <property type="term" value="P:osteoclast differentiation"/>
    <property type="evidence" value="ECO:0007669"/>
    <property type="project" value="Ensembl"/>
</dbReference>
<feature type="domain" description="BHLH" evidence="11">
    <location>
        <begin position="426"/>
        <end position="479"/>
    </location>
</feature>
<dbReference type="GO" id="GO:1902362">
    <property type="term" value="P:melanocyte apoptotic process"/>
    <property type="evidence" value="ECO:0007669"/>
    <property type="project" value="Ensembl"/>
</dbReference>
<dbReference type="GO" id="GO:2000144">
    <property type="term" value="P:positive regulation of DNA-templated transcription initiation"/>
    <property type="evidence" value="ECO:0007669"/>
    <property type="project" value="Ensembl"/>
</dbReference>
<evidence type="ECO:0000259" key="11">
    <source>
        <dbReference type="PROSITE" id="PS50888"/>
    </source>
</evidence>
<feature type="compositionally biased region" description="Polar residues" evidence="10">
    <location>
        <begin position="614"/>
        <end position="624"/>
    </location>
</feature>
<keyword evidence="6" id="KW-0010">Activator</keyword>
<evidence type="ECO:0000256" key="2">
    <source>
        <dbReference type="ARBA" id="ARBA00004496"/>
    </source>
</evidence>
<proteinExistence type="inferred from homology"/>
<evidence type="ECO:0000256" key="5">
    <source>
        <dbReference type="ARBA" id="ARBA00023125"/>
    </source>
</evidence>
<dbReference type="Pfam" id="PF11851">
    <property type="entry name" value="DUF3371"/>
    <property type="match status" value="1"/>
</dbReference>
<dbReference type="InterPro" id="IPR011598">
    <property type="entry name" value="bHLH_dom"/>
</dbReference>
<keyword evidence="9" id="KW-0175">Coiled coil</keyword>
<dbReference type="Ensembl" id="ENSEAST00005003097.2">
    <property type="protein sequence ID" value="ENSEASP00005002830.2"/>
    <property type="gene ID" value="ENSEASG00005002172.2"/>
</dbReference>
<comment type="similarity">
    <text evidence="3">Belongs to the MiT/TFE family.</text>
</comment>
<dbReference type="Proteomes" id="UP000694387">
    <property type="component" value="Chromosome 21"/>
</dbReference>
<dbReference type="GO" id="GO:0046983">
    <property type="term" value="F:protein dimerization activity"/>
    <property type="evidence" value="ECO:0007669"/>
    <property type="project" value="Ensembl"/>
</dbReference>
<dbReference type="GO" id="GO:0005765">
    <property type="term" value="C:lysosomal membrane"/>
    <property type="evidence" value="ECO:0007669"/>
    <property type="project" value="Ensembl"/>
</dbReference>
<evidence type="ECO:0000313" key="13">
    <source>
        <dbReference type="Proteomes" id="UP000694387"/>
    </source>
</evidence>
<dbReference type="SMART" id="SM00353">
    <property type="entry name" value="HLH"/>
    <property type="match status" value="1"/>
</dbReference>
<keyword evidence="8" id="KW-0539">Nucleus</keyword>
<dbReference type="InterPro" id="IPR031867">
    <property type="entry name" value="MiT/TFE_N"/>
</dbReference>
<keyword evidence="4" id="KW-0805">Transcription regulation</keyword>
<organism evidence="12 13">
    <name type="scientific">Equus asinus</name>
    <name type="common">Donkey</name>
    <name type="synonym">Equus africanus asinus</name>
    <dbReference type="NCBI Taxonomy" id="9793"/>
    <lineage>
        <taxon>Eukaryota</taxon>
        <taxon>Metazoa</taxon>
        <taxon>Chordata</taxon>
        <taxon>Craniata</taxon>
        <taxon>Vertebrata</taxon>
        <taxon>Euteleostomi</taxon>
        <taxon>Mammalia</taxon>
        <taxon>Eutheria</taxon>
        <taxon>Laurasiatheria</taxon>
        <taxon>Perissodactyla</taxon>
        <taxon>Equidae</taxon>
        <taxon>Equus</taxon>
    </lineage>
</organism>
<sequence length="641" mass="70849">MNPNRSCTSRVHHVASTPAWPSGSCSFRRSCSPGEPGMPRPDRTTDPRQRAAAGPSRPGASVNSPRWGWRPRAGEGLSSALRGGAPLGGPRPDHLPSAPGLCSHFPAIEGREAGAMQSESGIVPDFEVGEEFHEEPKTYYELKSQPLKSSSSEEHPGASKPPISSSSMTSRILLRQQLMREQMQEQERREQQQKLQAAQFMQQRVPVSQTPAINVSVPTTLPSATQVPMEVLKVQTHLENPTKYHIQQAQRQQVKQYLSTTLANKHANQVLSLPCPNQPGDHVMPPVPGSSAPNSPMAMLTLNSNCEKEGFYKFEEQNRVESECPSMNTHSRASCMQMDDVIDDIISLESSYNEEILGLMDPALQMANTLPVSGNLIDLYGNQGLPPPGLTISNSCPANLPNIKRELTACIFPTESEARALAKERQKKDNHNLIERRRRFNINDRIKELGTLIPKSNDPDMRWNKGTILKASVDYIRKLQREQQRAKELENRQKKLEHANRHLLLRIQELEMQARAHGLSLIPSTGLCSPDLVNRIIKQEPALENCNQDLLQHHADLTCTTTLDLTDGTISFNNNLGTGTESNQAYSVPTKMGSKLEDILMDDTLSPVGVTDPLLSSVSPGASKTSSRRSSMSMEETEHAC</sequence>
<dbReference type="GO" id="GO:0070888">
    <property type="term" value="F:E-box binding"/>
    <property type="evidence" value="ECO:0007669"/>
    <property type="project" value="Ensembl"/>
</dbReference>
<evidence type="ECO:0000256" key="7">
    <source>
        <dbReference type="ARBA" id="ARBA00023163"/>
    </source>
</evidence>
<feature type="coiled-coil region" evidence="9">
    <location>
        <begin position="472"/>
        <end position="513"/>
    </location>
</feature>
<evidence type="ECO:0000256" key="4">
    <source>
        <dbReference type="ARBA" id="ARBA00023015"/>
    </source>
</evidence>
<dbReference type="GO" id="GO:0032991">
    <property type="term" value="C:protein-containing complex"/>
    <property type="evidence" value="ECO:0007669"/>
    <property type="project" value="Ensembl"/>
</dbReference>
<evidence type="ECO:0000256" key="6">
    <source>
        <dbReference type="ARBA" id="ARBA00023159"/>
    </source>
</evidence>
<evidence type="ECO:0000256" key="8">
    <source>
        <dbReference type="ARBA" id="ARBA00023242"/>
    </source>
</evidence>
<gene>
    <name evidence="12" type="primary">MITF</name>
</gene>
<dbReference type="InterPro" id="IPR036638">
    <property type="entry name" value="HLH_DNA-bd_sf"/>
</dbReference>
<dbReference type="GO" id="GO:0043010">
    <property type="term" value="P:camera-type eye development"/>
    <property type="evidence" value="ECO:0007669"/>
    <property type="project" value="Ensembl"/>
</dbReference>
<dbReference type="GO" id="GO:0030336">
    <property type="term" value="P:negative regulation of cell migration"/>
    <property type="evidence" value="ECO:0007669"/>
    <property type="project" value="Ensembl"/>
</dbReference>
<dbReference type="GO" id="GO:0000122">
    <property type="term" value="P:negative regulation of transcription by RNA polymerase II"/>
    <property type="evidence" value="ECO:0007669"/>
    <property type="project" value="Ensembl"/>
</dbReference>
<dbReference type="PANTHER" id="PTHR45776:SF4">
    <property type="entry name" value="MICROPHTHALMIA-ASSOCIATED TRANSCRIPTION FACTOR"/>
    <property type="match status" value="1"/>
</dbReference>
<dbReference type="GO" id="GO:0003682">
    <property type="term" value="F:chromatin binding"/>
    <property type="evidence" value="ECO:0007669"/>
    <property type="project" value="Ensembl"/>
</dbReference>
<reference evidence="12" key="3">
    <citation type="submission" date="2025-09" db="UniProtKB">
        <authorList>
            <consortium name="Ensembl"/>
        </authorList>
    </citation>
    <scope>IDENTIFICATION</scope>
</reference>
<dbReference type="Pfam" id="PF15951">
    <property type="entry name" value="MITF_TFEB_C_3_N"/>
    <property type="match status" value="1"/>
</dbReference>
<dbReference type="CDD" id="cd18926">
    <property type="entry name" value="bHLHzip_MITF"/>
    <property type="match status" value="1"/>
</dbReference>
<dbReference type="GO" id="GO:0030318">
    <property type="term" value="P:melanocyte differentiation"/>
    <property type="evidence" value="ECO:0007669"/>
    <property type="project" value="Ensembl"/>
</dbReference>
<dbReference type="SUPFAM" id="SSF47459">
    <property type="entry name" value="HLH, helix-loop-helix DNA-binding domain"/>
    <property type="match status" value="1"/>
</dbReference>
<dbReference type="InterPro" id="IPR021802">
    <property type="entry name" value="MiT/TFE_C"/>
</dbReference>
<dbReference type="FunFam" id="4.10.280.10:FF:000003">
    <property type="entry name" value="microphthalmia-associated transcription factor isoform X1"/>
    <property type="match status" value="1"/>
</dbReference>
<dbReference type="GO" id="GO:0042127">
    <property type="term" value="P:regulation of cell population proliferation"/>
    <property type="evidence" value="ECO:0007669"/>
    <property type="project" value="Ensembl"/>
</dbReference>
<evidence type="ECO:0000256" key="1">
    <source>
        <dbReference type="ARBA" id="ARBA00004123"/>
    </source>
</evidence>
<dbReference type="GO" id="GO:0045165">
    <property type="term" value="P:cell fate commitment"/>
    <property type="evidence" value="ECO:0007669"/>
    <property type="project" value="Ensembl"/>
</dbReference>
<evidence type="ECO:0000256" key="9">
    <source>
        <dbReference type="SAM" id="Coils"/>
    </source>
</evidence>
<accession>A0A8C4PGB1</accession>
<dbReference type="GO" id="GO:0046849">
    <property type="term" value="P:bone remodeling"/>
    <property type="evidence" value="ECO:0007669"/>
    <property type="project" value="Ensembl"/>
</dbReference>
<dbReference type="Gene3D" id="4.10.280.10">
    <property type="entry name" value="Helix-loop-helix DNA-binding domain"/>
    <property type="match status" value="1"/>
</dbReference>
<reference evidence="12 13" key="1">
    <citation type="journal article" date="2020" name="Nat. Commun.">
        <title>Donkey genomes provide new insights into domestication and selection for coat color.</title>
        <authorList>
            <person name="Wang"/>
            <person name="C."/>
            <person name="Li"/>
            <person name="H."/>
            <person name="Guo"/>
            <person name="Y."/>
            <person name="Huang"/>
            <person name="J."/>
            <person name="Sun"/>
            <person name="Y."/>
            <person name="Min"/>
            <person name="J."/>
            <person name="Wang"/>
            <person name="J."/>
            <person name="Fang"/>
            <person name="X."/>
            <person name="Zhao"/>
            <person name="Z."/>
            <person name="Wang"/>
            <person name="S."/>
            <person name="Zhang"/>
            <person name="Y."/>
            <person name="Liu"/>
            <person name="Q."/>
            <person name="Jiang"/>
            <person name="Q."/>
            <person name="Wang"/>
            <person name="X."/>
            <person name="Guo"/>
            <person name="Y."/>
            <person name="Yang"/>
            <person name="C."/>
            <person name="Wang"/>
            <person name="Y."/>
            <person name="Tian"/>
            <person name="F."/>
            <person name="Zhuang"/>
            <person name="G."/>
            <person name="Fan"/>
            <person name="Y."/>
            <person name="Gao"/>
            <person name="Q."/>
            <person name="Li"/>
            <person name="Y."/>
            <person name="Ju"/>
            <person name="Z."/>
            <person name="Li"/>
            <person name="J."/>
            <person name="Li"/>
            <person name="R."/>
            <person name="Hou"/>
            <person name="M."/>
            <person name="Yang"/>
            <person name="G."/>
            <person name="Liu"/>
            <person name="G."/>
            <person name="Liu"/>
            <person name="W."/>
            <person name="Guo"/>
            <person name="J."/>
            <person name="Pan"/>
            <person name="S."/>
            <person name="Fan"/>
            <person name="G."/>
            <person name="Zhang"/>
            <person name="W."/>
            <person name="Zhang"/>
            <person name="R."/>
            <person name="Yu"/>
            <person name="J."/>
            <person name="Zhang"/>
            <person name="X."/>
            <person name="Yin"/>
            <person name="Q."/>
            <person name="Ji"/>
            <person name="C."/>
            <person name="Jin"/>
            <person name="Y."/>
            <person name="Yue"/>
            <person name="G."/>
            <person name="Liu"/>
            <person name="M."/>
            <person name="Xu"/>
            <person name="J."/>
            <person name="Liu"/>
            <person name="S."/>
            <person name="Jordana"/>
            <person name="J."/>
            <person name="Noce"/>
            <person name="A."/>
            <person name="Amills"/>
            <person name="M."/>
            <person name="Wu"/>
            <person name="D.D."/>
            <person name="Li"/>
            <person name="S."/>
            <person name="Zhou"/>
            <person name="X. and Zhong"/>
            <person name="J."/>
        </authorList>
    </citation>
    <scope>NUCLEOTIDE SEQUENCE [LARGE SCALE GENOMIC DNA]</scope>
</reference>
<protein>
    <submittedName>
        <fullName evidence="12">Melanocyte inducing transcription factor</fullName>
    </submittedName>
</protein>
<feature type="coiled-coil region" evidence="9">
    <location>
        <begin position="175"/>
        <end position="203"/>
    </location>
</feature>
<dbReference type="GO" id="GO:0043066">
    <property type="term" value="P:negative regulation of apoptotic process"/>
    <property type="evidence" value="ECO:0007669"/>
    <property type="project" value="Ensembl"/>
</dbReference>
<dbReference type="PANTHER" id="PTHR45776">
    <property type="entry name" value="MIP04163P"/>
    <property type="match status" value="1"/>
</dbReference>
<reference evidence="12" key="2">
    <citation type="submission" date="2025-08" db="UniProtKB">
        <authorList>
            <consortium name="Ensembl"/>
        </authorList>
    </citation>
    <scope>IDENTIFICATION</scope>
</reference>
<keyword evidence="7" id="KW-0804">Transcription</keyword>
<dbReference type="GO" id="GO:0010628">
    <property type="term" value="P:positive regulation of gene expression"/>
    <property type="evidence" value="ECO:0007669"/>
    <property type="project" value="Ensembl"/>
</dbReference>
<feature type="region of interest" description="Disordered" evidence="10">
    <location>
        <begin position="143"/>
        <end position="169"/>
    </location>
</feature>
<evidence type="ECO:0000256" key="10">
    <source>
        <dbReference type="SAM" id="MobiDB-lite"/>
    </source>
</evidence>
<dbReference type="GO" id="GO:0065003">
    <property type="term" value="P:protein-containing complex assembly"/>
    <property type="evidence" value="ECO:0007669"/>
    <property type="project" value="Ensembl"/>
</dbReference>
<dbReference type="AlphaFoldDB" id="A0A8C4PGB1"/>
<keyword evidence="13" id="KW-1185">Reference proteome</keyword>
<keyword evidence="5" id="KW-0238">DNA-binding</keyword>
<dbReference type="GeneTree" id="ENSGT00940000156326"/>
<dbReference type="GO" id="GO:0001228">
    <property type="term" value="F:DNA-binding transcription activator activity, RNA polymerase II-specific"/>
    <property type="evidence" value="ECO:0007669"/>
    <property type="project" value="Ensembl"/>
</dbReference>
<comment type="subcellular location">
    <subcellularLocation>
        <location evidence="2">Cytoplasm</location>
    </subcellularLocation>
    <subcellularLocation>
        <location evidence="1">Nucleus</location>
    </subcellularLocation>
</comment>
<feature type="compositionally biased region" description="Basic and acidic residues" evidence="10">
    <location>
        <begin position="40"/>
        <end position="49"/>
    </location>
</feature>
<dbReference type="Pfam" id="PF00010">
    <property type="entry name" value="HLH"/>
    <property type="match status" value="1"/>
</dbReference>
<name>A0A8C4PGB1_EQUAS</name>
<evidence type="ECO:0000256" key="3">
    <source>
        <dbReference type="ARBA" id="ARBA00008289"/>
    </source>
</evidence>